<keyword evidence="5" id="KW-1185">Reference proteome</keyword>
<dbReference type="InterPro" id="IPR032508">
    <property type="entry name" value="FecR_C"/>
</dbReference>
<dbReference type="InterPro" id="IPR006860">
    <property type="entry name" value="FecR"/>
</dbReference>
<name>A0A2T6BY97_9FLAO</name>
<feature type="transmembrane region" description="Helical" evidence="1">
    <location>
        <begin position="69"/>
        <end position="90"/>
    </location>
</feature>
<dbReference type="Proteomes" id="UP000244090">
    <property type="component" value="Unassembled WGS sequence"/>
</dbReference>
<proteinExistence type="predicted"/>
<gene>
    <name evidence="4" type="ORF">C8N46_105174</name>
</gene>
<reference evidence="4 5" key="1">
    <citation type="submission" date="2018-04" db="EMBL/GenBank/DDBJ databases">
        <title>Genomic Encyclopedia of Archaeal and Bacterial Type Strains, Phase II (KMG-II): from individual species to whole genera.</title>
        <authorList>
            <person name="Goeker M."/>
        </authorList>
    </citation>
    <scope>NUCLEOTIDE SEQUENCE [LARGE SCALE GENOMIC DNA]</scope>
    <source>
        <strain evidence="4 5">DSM 25731</strain>
    </source>
</reference>
<keyword evidence="1" id="KW-1133">Transmembrane helix</keyword>
<organism evidence="4 5">
    <name type="scientific">Kordia periserrulae</name>
    <dbReference type="NCBI Taxonomy" id="701523"/>
    <lineage>
        <taxon>Bacteria</taxon>
        <taxon>Pseudomonadati</taxon>
        <taxon>Bacteroidota</taxon>
        <taxon>Flavobacteriia</taxon>
        <taxon>Flavobacteriales</taxon>
        <taxon>Flavobacteriaceae</taxon>
        <taxon>Kordia</taxon>
    </lineage>
</organism>
<dbReference type="GO" id="GO:0016989">
    <property type="term" value="F:sigma factor antagonist activity"/>
    <property type="evidence" value="ECO:0007669"/>
    <property type="project" value="TreeGrafter"/>
</dbReference>
<dbReference type="Gene3D" id="2.60.120.1440">
    <property type="match status" value="1"/>
</dbReference>
<dbReference type="OrthoDB" id="1097347at2"/>
<feature type="domain" description="Protein FecR C-terminal" evidence="3">
    <location>
        <begin position="230"/>
        <end position="294"/>
    </location>
</feature>
<dbReference type="PANTHER" id="PTHR30273">
    <property type="entry name" value="PERIPLASMIC SIGNAL SENSOR AND SIGMA FACTOR ACTIVATOR FECR-RELATED"/>
    <property type="match status" value="1"/>
</dbReference>
<evidence type="ECO:0000313" key="4">
    <source>
        <dbReference type="EMBL" id="PTX61018.1"/>
    </source>
</evidence>
<keyword evidence="1" id="KW-0472">Membrane</keyword>
<dbReference type="PIRSF" id="PIRSF018266">
    <property type="entry name" value="FecR"/>
    <property type="match status" value="1"/>
</dbReference>
<evidence type="ECO:0000313" key="5">
    <source>
        <dbReference type="Proteomes" id="UP000244090"/>
    </source>
</evidence>
<evidence type="ECO:0000259" key="3">
    <source>
        <dbReference type="Pfam" id="PF16344"/>
    </source>
</evidence>
<dbReference type="EMBL" id="QBKT01000005">
    <property type="protein sequence ID" value="PTX61018.1"/>
    <property type="molecule type" value="Genomic_DNA"/>
</dbReference>
<dbReference type="RefSeq" id="WP_108115135.1">
    <property type="nucleotide sequence ID" value="NZ_QBKT01000005.1"/>
</dbReference>
<dbReference type="InterPro" id="IPR012373">
    <property type="entry name" value="Ferrdict_sens_TM"/>
</dbReference>
<dbReference type="PANTHER" id="PTHR30273:SF2">
    <property type="entry name" value="PROTEIN FECR"/>
    <property type="match status" value="1"/>
</dbReference>
<dbReference type="Gene3D" id="3.55.50.30">
    <property type="match status" value="1"/>
</dbReference>
<dbReference type="Pfam" id="PF04773">
    <property type="entry name" value="FecR"/>
    <property type="match status" value="1"/>
</dbReference>
<keyword evidence="1" id="KW-0812">Transmembrane</keyword>
<dbReference type="AlphaFoldDB" id="A0A2T6BY97"/>
<feature type="domain" description="FecR protein" evidence="2">
    <location>
        <begin position="97"/>
        <end position="188"/>
    </location>
</feature>
<dbReference type="Pfam" id="PF16344">
    <property type="entry name" value="FecR_C"/>
    <property type="match status" value="1"/>
</dbReference>
<evidence type="ECO:0000256" key="1">
    <source>
        <dbReference type="SAM" id="Phobius"/>
    </source>
</evidence>
<accession>A0A2T6BY97</accession>
<evidence type="ECO:0000259" key="2">
    <source>
        <dbReference type="Pfam" id="PF04773"/>
    </source>
</evidence>
<protein>
    <submittedName>
        <fullName evidence="4">FecR family protein</fullName>
    </submittedName>
</protein>
<comment type="caution">
    <text evidence="4">The sequence shown here is derived from an EMBL/GenBank/DDBJ whole genome shotgun (WGS) entry which is preliminary data.</text>
</comment>
<sequence>MKREELIQKWLDHALTPEELEAFKQLDDYEELTKMQTALQYFKAPEVDVNSAYNTVTTTKKDTPKSTTWLMPLLKIAAILVIGFGTYFYATLPTLTTHETVVAHKTRIELPDTSEVMLNAVSSVSFDKDTWTDKREVNLNGEAYFKVAKGKTFSVLTDDGIVTVLGTEFNVKQRNHLFEVFCYEGSVKVTHNDKSVVLSPGESYGILNGKEFRYEKENLKEPTWIRNESSFKSLPLQEVIQEFERQYDVTVEAKNIDTSQIVTGSFTHTNIDTALQSITLPFNLKYQKKQHSIILKRD</sequence>